<name>A0A2T4CAH3_TRILO</name>
<proteinExistence type="predicted"/>
<evidence type="ECO:0000313" key="1">
    <source>
        <dbReference type="EMBL" id="PTB78528.1"/>
    </source>
</evidence>
<gene>
    <name evidence="1" type="ORF">M440DRAFT_1328243</name>
</gene>
<sequence length="156" mass="16750">MPSSDPLAGLNVSISQGTTSPPSIVATVKNNNPHPVTIAPYQSPFDGLLLEQGNLSIQPLAYPTIAPKRVWPPPADSLVTLGPGESRTAEIVIRHPVPVRQLSSGGGSATVKLRGQWMSVWRRAKEEIGEADWDDVSNPDEFSGVYESNSLEIRIA</sequence>
<dbReference type="EMBL" id="KZ679129">
    <property type="protein sequence ID" value="PTB78528.1"/>
    <property type="molecule type" value="Genomic_DNA"/>
</dbReference>
<keyword evidence="2" id="KW-1185">Reference proteome</keyword>
<evidence type="ECO:0000313" key="2">
    <source>
        <dbReference type="Proteomes" id="UP000240760"/>
    </source>
</evidence>
<dbReference type="AlphaFoldDB" id="A0A2T4CAH3"/>
<organism evidence="1 2">
    <name type="scientific">Trichoderma longibrachiatum ATCC 18648</name>
    <dbReference type="NCBI Taxonomy" id="983965"/>
    <lineage>
        <taxon>Eukaryota</taxon>
        <taxon>Fungi</taxon>
        <taxon>Dikarya</taxon>
        <taxon>Ascomycota</taxon>
        <taxon>Pezizomycotina</taxon>
        <taxon>Sordariomycetes</taxon>
        <taxon>Hypocreomycetidae</taxon>
        <taxon>Hypocreales</taxon>
        <taxon>Hypocreaceae</taxon>
        <taxon>Trichoderma</taxon>
    </lineage>
</organism>
<protein>
    <submittedName>
        <fullName evidence="1">Uncharacterized protein</fullName>
    </submittedName>
</protein>
<dbReference type="OrthoDB" id="4664297at2759"/>
<reference evidence="1 2" key="1">
    <citation type="submission" date="2016-07" db="EMBL/GenBank/DDBJ databases">
        <title>Multiple horizontal gene transfer events from other fungi enriched the ability of initially mycotrophic Trichoderma (Ascomycota) to feed on dead plant biomass.</title>
        <authorList>
            <consortium name="DOE Joint Genome Institute"/>
            <person name="Aerts A."/>
            <person name="Atanasova L."/>
            <person name="Chenthamara K."/>
            <person name="Zhang J."/>
            <person name="Grujic M."/>
            <person name="Henrissat B."/>
            <person name="Kuo A."/>
            <person name="Salamov A."/>
            <person name="Lipzen A."/>
            <person name="Labutti K."/>
            <person name="Barry K."/>
            <person name="Miao Y."/>
            <person name="Rahimi M.J."/>
            <person name="Shen Q."/>
            <person name="Grigoriev I.V."/>
            <person name="Kubicek C.P."/>
            <person name="Druzhinina I.S."/>
        </authorList>
    </citation>
    <scope>NUCLEOTIDE SEQUENCE [LARGE SCALE GENOMIC DNA]</scope>
    <source>
        <strain evidence="1 2">ATCC 18648</strain>
    </source>
</reference>
<dbReference type="Proteomes" id="UP000240760">
    <property type="component" value="Unassembled WGS sequence"/>
</dbReference>
<dbReference type="Gene3D" id="2.60.40.2970">
    <property type="match status" value="1"/>
</dbReference>
<accession>A0A2T4CAH3</accession>